<dbReference type="SUPFAM" id="SSF53756">
    <property type="entry name" value="UDP-Glycosyltransferase/glycogen phosphorylase"/>
    <property type="match status" value="1"/>
</dbReference>
<dbReference type="GO" id="GO:0016757">
    <property type="term" value="F:glycosyltransferase activity"/>
    <property type="evidence" value="ECO:0007669"/>
    <property type="project" value="InterPro"/>
</dbReference>
<dbReference type="AlphaFoldDB" id="A0A1G1XZG7"/>
<proteinExistence type="predicted"/>
<protein>
    <recommendedName>
        <fullName evidence="5">Glycosyltransferase subfamily 4-like N-terminal domain-containing protein</fullName>
    </recommendedName>
</protein>
<dbReference type="EMBL" id="MHIE01000019">
    <property type="protein sequence ID" value="OGY45485.1"/>
    <property type="molecule type" value="Genomic_DNA"/>
</dbReference>
<evidence type="ECO:0000313" key="4">
    <source>
        <dbReference type="Proteomes" id="UP000178240"/>
    </source>
</evidence>
<dbReference type="STRING" id="1797535.A2744_02240"/>
<evidence type="ECO:0000259" key="1">
    <source>
        <dbReference type="Pfam" id="PF00534"/>
    </source>
</evidence>
<dbReference type="InterPro" id="IPR028098">
    <property type="entry name" value="Glyco_trans_4-like_N"/>
</dbReference>
<evidence type="ECO:0008006" key="5">
    <source>
        <dbReference type="Google" id="ProtNLM"/>
    </source>
</evidence>
<dbReference type="PANTHER" id="PTHR45947:SF3">
    <property type="entry name" value="SULFOQUINOVOSYL TRANSFERASE SQD2"/>
    <property type="match status" value="1"/>
</dbReference>
<dbReference type="CDD" id="cd03801">
    <property type="entry name" value="GT4_PimA-like"/>
    <property type="match status" value="1"/>
</dbReference>
<dbReference type="Proteomes" id="UP000178240">
    <property type="component" value="Unassembled WGS sequence"/>
</dbReference>
<dbReference type="InterPro" id="IPR001296">
    <property type="entry name" value="Glyco_trans_1"/>
</dbReference>
<dbReference type="Pfam" id="PF13439">
    <property type="entry name" value="Glyco_transf_4"/>
    <property type="match status" value="1"/>
</dbReference>
<gene>
    <name evidence="3" type="ORF">A2744_02240</name>
</gene>
<comment type="caution">
    <text evidence="3">The sequence shown here is derived from an EMBL/GenBank/DDBJ whole genome shotgun (WGS) entry which is preliminary data.</text>
</comment>
<evidence type="ECO:0000259" key="2">
    <source>
        <dbReference type="Pfam" id="PF13439"/>
    </source>
</evidence>
<feature type="domain" description="Glycosyl transferase family 1" evidence="1">
    <location>
        <begin position="193"/>
        <end position="361"/>
    </location>
</feature>
<feature type="domain" description="Glycosyltransferase subfamily 4-like N-terminal" evidence="2">
    <location>
        <begin position="15"/>
        <end position="180"/>
    </location>
</feature>
<name>A0A1G1XZG7_9BACT</name>
<dbReference type="Gene3D" id="3.40.50.2000">
    <property type="entry name" value="Glycogen Phosphorylase B"/>
    <property type="match status" value="2"/>
</dbReference>
<organism evidence="3 4">
    <name type="scientific">Candidatus Buchananbacteria bacterium RIFCSPHIGHO2_01_FULL_44_11</name>
    <dbReference type="NCBI Taxonomy" id="1797535"/>
    <lineage>
        <taxon>Bacteria</taxon>
        <taxon>Candidatus Buchananiibacteriota</taxon>
    </lineage>
</organism>
<dbReference type="PANTHER" id="PTHR45947">
    <property type="entry name" value="SULFOQUINOVOSYL TRANSFERASE SQD2"/>
    <property type="match status" value="1"/>
</dbReference>
<reference evidence="3 4" key="1">
    <citation type="journal article" date="2016" name="Nat. Commun.">
        <title>Thousands of microbial genomes shed light on interconnected biogeochemical processes in an aquifer system.</title>
        <authorList>
            <person name="Anantharaman K."/>
            <person name="Brown C.T."/>
            <person name="Hug L.A."/>
            <person name="Sharon I."/>
            <person name="Castelle C.J."/>
            <person name="Probst A.J."/>
            <person name="Thomas B.C."/>
            <person name="Singh A."/>
            <person name="Wilkins M.J."/>
            <person name="Karaoz U."/>
            <person name="Brodie E.L."/>
            <person name="Williams K.H."/>
            <person name="Hubbard S.S."/>
            <person name="Banfield J.F."/>
        </authorList>
    </citation>
    <scope>NUCLEOTIDE SEQUENCE [LARGE SCALE GENOMIC DNA]</scope>
</reference>
<sequence>MKIAIVTSTFPPYAGGIGNVAAYNAKALIKLGHQVTIFTPEYAPIKQEELPDLNIRRLKPLIKYGNAAFTPGLAGLLKGFEIIHLHYPYFGGAELIWLHAKKLKKSGAKIVLHYHMDVVGQGLLKFFFGVHNRIILPRIIRRADKVIVTSLDYAQHSNIAGLLTKSPQKFIEVPNGVDSQKFLPSPKNPELLSRHQIELDESVVLFVGGLDKAHYFKGVEYLIEAMSRLKQAAYKWKLVVVGAGELKKHYADLAGQLLIDYKTIFTGYVANSDLPQYYNLADVVVLPSIDKSEAFGLTLVEGMSCAKPVVATNLAGVRSVVSDKINGYLVKPKDPDDLATKINYLLVNQGVAKQFGLEGRNKVEQNYDWDKIGQQLDALYRSLT</sequence>
<dbReference type="Pfam" id="PF00534">
    <property type="entry name" value="Glycos_transf_1"/>
    <property type="match status" value="1"/>
</dbReference>
<evidence type="ECO:0000313" key="3">
    <source>
        <dbReference type="EMBL" id="OGY45485.1"/>
    </source>
</evidence>
<accession>A0A1G1XZG7</accession>
<dbReference type="InterPro" id="IPR050194">
    <property type="entry name" value="Glycosyltransferase_grp1"/>
</dbReference>